<evidence type="ECO:0000313" key="2">
    <source>
        <dbReference type="Proteomes" id="UP000807353"/>
    </source>
</evidence>
<name>A0A9P6CP00_9AGAR</name>
<organism evidence="1 2">
    <name type="scientific">Collybia nuda</name>
    <dbReference type="NCBI Taxonomy" id="64659"/>
    <lineage>
        <taxon>Eukaryota</taxon>
        <taxon>Fungi</taxon>
        <taxon>Dikarya</taxon>
        <taxon>Basidiomycota</taxon>
        <taxon>Agaricomycotina</taxon>
        <taxon>Agaricomycetes</taxon>
        <taxon>Agaricomycetidae</taxon>
        <taxon>Agaricales</taxon>
        <taxon>Tricholomatineae</taxon>
        <taxon>Clitocybaceae</taxon>
        <taxon>Collybia</taxon>
    </lineage>
</organism>
<comment type="caution">
    <text evidence="1">The sequence shown here is derived from an EMBL/GenBank/DDBJ whole genome shotgun (WGS) entry which is preliminary data.</text>
</comment>
<dbReference type="Proteomes" id="UP000807353">
    <property type="component" value="Unassembled WGS sequence"/>
</dbReference>
<keyword evidence="2" id="KW-1185">Reference proteome</keyword>
<dbReference type="EMBL" id="MU150238">
    <property type="protein sequence ID" value="KAF9467183.1"/>
    <property type="molecule type" value="Genomic_DNA"/>
</dbReference>
<dbReference type="AlphaFoldDB" id="A0A9P6CP00"/>
<protein>
    <submittedName>
        <fullName evidence="1">Uncharacterized protein</fullName>
    </submittedName>
</protein>
<sequence length="57" mass="6447">MSGEVSRIIVLYPGKVFFFALGGTLAHNSPHHISFGFCHKFSNWPSSRIKTQLFLTH</sequence>
<gene>
    <name evidence="1" type="ORF">BDZ94DRAFT_1249792</name>
</gene>
<proteinExistence type="predicted"/>
<reference evidence="1" key="1">
    <citation type="submission" date="2020-11" db="EMBL/GenBank/DDBJ databases">
        <authorList>
            <consortium name="DOE Joint Genome Institute"/>
            <person name="Ahrendt S."/>
            <person name="Riley R."/>
            <person name="Andreopoulos W."/>
            <person name="Labutti K."/>
            <person name="Pangilinan J."/>
            <person name="Ruiz-Duenas F.J."/>
            <person name="Barrasa J.M."/>
            <person name="Sanchez-Garcia M."/>
            <person name="Camarero S."/>
            <person name="Miyauchi S."/>
            <person name="Serrano A."/>
            <person name="Linde D."/>
            <person name="Babiker R."/>
            <person name="Drula E."/>
            <person name="Ayuso-Fernandez I."/>
            <person name="Pacheco R."/>
            <person name="Padilla G."/>
            <person name="Ferreira P."/>
            <person name="Barriuso J."/>
            <person name="Kellner H."/>
            <person name="Castanera R."/>
            <person name="Alfaro M."/>
            <person name="Ramirez L."/>
            <person name="Pisabarro A.G."/>
            <person name="Kuo A."/>
            <person name="Tritt A."/>
            <person name="Lipzen A."/>
            <person name="He G."/>
            <person name="Yan M."/>
            <person name="Ng V."/>
            <person name="Cullen D."/>
            <person name="Martin F."/>
            <person name="Rosso M.-N."/>
            <person name="Henrissat B."/>
            <person name="Hibbett D."/>
            <person name="Martinez A.T."/>
            <person name="Grigoriev I.V."/>
        </authorList>
    </citation>
    <scope>NUCLEOTIDE SEQUENCE</scope>
    <source>
        <strain evidence="1">CBS 247.69</strain>
    </source>
</reference>
<evidence type="ECO:0000313" key="1">
    <source>
        <dbReference type="EMBL" id="KAF9467183.1"/>
    </source>
</evidence>
<accession>A0A9P6CP00</accession>